<keyword evidence="7" id="KW-1185">Reference proteome</keyword>
<reference evidence="6 7" key="1">
    <citation type="submission" date="2024-02" db="EMBL/GenBank/DDBJ databases">
        <authorList>
            <person name="Chen Y."/>
            <person name="Shah S."/>
            <person name="Dougan E. K."/>
            <person name="Thang M."/>
            <person name="Chan C."/>
        </authorList>
    </citation>
    <scope>NUCLEOTIDE SEQUENCE [LARGE SCALE GENOMIC DNA]</scope>
</reference>
<evidence type="ECO:0000313" key="6">
    <source>
        <dbReference type="EMBL" id="CAK8993939.1"/>
    </source>
</evidence>
<evidence type="ECO:0000256" key="4">
    <source>
        <dbReference type="SAM" id="MobiDB-lite"/>
    </source>
</evidence>
<dbReference type="InterPro" id="IPR037197">
    <property type="entry name" value="WWE_dom_sf"/>
</dbReference>
<dbReference type="PANTHER" id="PTHR45740:SF2">
    <property type="entry name" value="POLY [ADP-RIBOSE] POLYMERASE"/>
    <property type="match status" value="1"/>
</dbReference>
<dbReference type="InterPro" id="IPR004170">
    <property type="entry name" value="WWE_dom"/>
</dbReference>
<keyword evidence="2" id="KW-0539">Nucleus</keyword>
<dbReference type="PROSITE" id="PS50918">
    <property type="entry name" value="WWE"/>
    <property type="match status" value="1"/>
</dbReference>
<evidence type="ECO:0000313" key="7">
    <source>
        <dbReference type="Proteomes" id="UP001642464"/>
    </source>
</evidence>
<evidence type="ECO:0000256" key="2">
    <source>
        <dbReference type="ARBA" id="ARBA00023242"/>
    </source>
</evidence>
<evidence type="ECO:0000256" key="1">
    <source>
        <dbReference type="ARBA" id="ARBA00004123"/>
    </source>
</evidence>
<protein>
    <submittedName>
        <fullName evidence="6">Protein mono-ADP-ribosyltransferase TIPARP (ADP-ribosyltransferase diphtheria toxin-like 14) (ARTD14) (TCDD-inducible poly [ADP-ribose] polymerase)</fullName>
    </submittedName>
</protein>
<comment type="subcellular location">
    <subcellularLocation>
        <location evidence="1">Nucleus</location>
    </subcellularLocation>
</comment>
<dbReference type="Gene3D" id="3.90.228.10">
    <property type="match status" value="1"/>
</dbReference>
<proteinExistence type="inferred from homology"/>
<dbReference type="SUPFAM" id="SSF56399">
    <property type="entry name" value="ADP-ribosylation"/>
    <property type="match status" value="1"/>
</dbReference>
<feature type="region of interest" description="Disordered" evidence="4">
    <location>
        <begin position="374"/>
        <end position="395"/>
    </location>
</feature>
<dbReference type="SUPFAM" id="SSF117839">
    <property type="entry name" value="WWE domain"/>
    <property type="match status" value="1"/>
</dbReference>
<comment type="similarity">
    <text evidence="3">Belongs to the ARTD/PARP family.</text>
</comment>
<dbReference type="EMBL" id="CAXAMM010001903">
    <property type="protein sequence ID" value="CAK8993939.1"/>
    <property type="molecule type" value="Genomic_DNA"/>
</dbReference>
<accession>A0ABP0HWW2</accession>
<dbReference type="InterPro" id="IPR051712">
    <property type="entry name" value="ARTD-AVP"/>
</dbReference>
<dbReference type="Pfam" id="PF00644">
    <property type="entry name" value="PARP"/>
    <property type="match status" value="1"/>
</dbReference>
<evidence type="ECO:0000259" key="5">
    <source>
        <dbReference type="PROSITE" id="PS50918"/>
    </source>
</evidence>
<evidence type="ECO:0000256" key="3">
    <source>
        <dbReference type="ARBA" id="ARBA00024347"/>
    </source>
</evidence>
<dbReference type="InterPro" id="IPR012317">
    <property type="entry name" value="Poly(ADP-ribose)pol_cat_dom"/>
</dbReference>
<dbReference type="Pfam" id="PF02825">
    <property type="entry name" value="WWE"/>
    <property type="match status" value="1"/>
</dbReference>
<name>A0ABP0HWW2_9DINO</name>
<sequence length="554" mass="62567">MVLPATATQKGYWQCDLGSGSWIDFQWPFSAILEQAFCQGWSSVDFRRGGHDYRVTLGTASRLQEACAGKPCDAEQVNQQTGAKRRVKRWPSWAQKQSFEQQWAMQAIQNWENWNGADWAWLLDVNTLVPPSTESPPRRSYVLGCSTFQSEFWPPILRQWPKENLMCAAHPQGERCNFALQRLTAPALTESKCKASPQEWNALQELWQQGGRGSKLLAAFRVQNRGLIEAFTAQQQVMQRRLAEDHSDAHAQSLGVRLLWHGTRTVQGLLDICRDGFDRARAQTCAYGKGCYFASSANYSDRYACDVRLPRSDLYPRVRAVFLAAVLVGDCVVGASNMYPPPQKPHSASGERYENACDRLPNPSIFVTFKVPPAPARRSERSEGPGAEDAPTETPLEDMSWETALTCFYEAMEEFLREYKELSLKSTFLEPLNFYCAVRGLPPASQEEVQRVRCWASRLLSEEVADPDDEILDIWSCLSDDAWEEFMDPASFGVCFQDLDLEDVTVIAKQPMPMNQAACEELLLRLAQHFEAPRLVAQAGRWHSAPAAAGQRWD</sequence>
<feature type="domain" description="WWE" evidence="5">
    <location>
        <begin position="1"/>
        <end position="89"/>
    </location>
</feature>
<dbReference type="PANTHER" id="PTHR45740">
    <property type="entry name" value="POLY [ADP-RIBOSE] POLYMERASE"/>
    <property type="match status" value="1"/>
</dbReference>
<dbReference type="Proteomes" id="UP001642464">
    <property type="component" value="Unassembled WGS sequence"/>
</dbReference>
<gene>
    <name evidence="6" type="ORF">SCF082_LOCUS3721</name>
</gene>
<dbReference type="Gene3D" id="3.30.720.50">
    <property type="match status" value="1"/>
</dbReference>
<organism evidence="6 7">
    <name type="scientific">Durusdinium trenchii</name>
    <dbReference type="NCBI Taxonomy" id="1381693"/>
    <lineage>
        <taxon>Eukaryota</taxon>
        <taxon>Sar</taxon>
        <taxon>Alveolata</taxon>
        <taxon>Dinophyceae</taxon>
        <taxon>Suessiales</taxon>
        <taxon>Symbiodiniaceae</taxon>
        <taxon>Durusdinium</taxon>
    </lineage>
</organism>
<comment type="caution">
    <text evidence="6">The sequence shown here is derived from an EMBL/GenBank/DDBJ whole genome shotgun (WGS) entry which is preliminary data.</text>
</comment>